<accession>A0ABY9WP74</accession>
<evidence type="ECO:0000256" key="1">
    <source>
        <dbReference type="ARBA" id="ARBA00023015"/>
    </source>
</evidence>
<sequence>MENGSSSPICAKYLKAVDLLGKRWTGLILRLLMEGPRRFSVLSGELSAISERILSERLKELESEGVVERHVEPGPPVRVEYRLTDKGQALGKVVDEIGQWAERWVDVKPSPRTASGATPPEPSRVRAPRGAASRRAR</sequence>
<dbReference type="CDD" id="cd00090">
    <property type="entry name" value="HTH_ARSR"/>
    <property type="match status" value="1"/>
</dbReference>
<keyword evidence="2" id="KW-0238">DNA-binding</keyword>
<organism evidence="6 7">
    <name type="scientific">Archangium minus</name>
    <dbReference type="NCBI Taxonomy" id="83450"/>
    <lineage>
        <taxon>Bacteria</taxon>
        <taxon>Pseudomonadati</taxon>
        <taxon>Myxococcota</taxon>
        <taxon>Myxococcia</taxon>
        <taxon>Myxococcales</taxon>
        <taxon>Cystobacterineae</taxon>
        <taxon>Archangiaceae</taxon>
        <taxon>Archangium</taxon>
    </lineage>
</organism>
<evidence type="ECO:0000313" key="7">
    <source>
        <dbReference type="Proteomes" id="UP001611383"/>
    </source>
</evidence>
<evidence type="ECO:0000313" key="6">
    <source>
        <dbReference type="EMBL" id="WNG42771.1"/>
    </source>
</evidence>
<feature type="region of interest" description="Disordered" evidence="4">
    <location>
        <begin position="108"/>
        <end position="137"/>
    </location>
</feature>
<keyword evidence="1" id="KW-0805">Transcription regulation</keyword>
<dbReference type="EMBL" id="CP043494">
    <property type="protein sequence ID" value="WNG42771.1"/>
    <property type="molecule type" value="Genomic_DNA"/>
</dbReference>
<dbReference type="SUPFAM" id="SSF46785">
    <property type="entry name" value="Winged helix' DNA-binding domain"/>
    <property type="match status" value="1"/>
</dbReference>
<dbReference type="PANTHER" id="PTHR33204">
    <property type="entry name" value="TRANSCRIPTIONAL REGULATOR, MARR FAMILY"/>
    <property type="match status" value="1"/>
</dbReference>
<keyword evidence="3" id="KW-0804">Transcription</keyword>
<evidence type="ECO:0000256" key="2">
    <source>
        <dbReference type="ARBA" id="ARBA00023125"/>
    </source>
</evidence>
<dbReference type="InterPro" id="IPR011991">
    <property type="entry name" value="ArsR-like_HTH"/>
</dbReference>
<evidence type="ECO:0000256" key="4">
    <source>
        <dbReference type="SAM" id="MobiDB-lite"/>
    </source>
</evidence>
<dbReference type="InterPro" id="IPR036388">
    <property type="entry name" value="WH-like_DNA-bd_sf"/>
</dbReference>
<keyword evidence="7" id="KW-1185">Reference proteome</keyword>
<protein>
    <submittedName>
        <fullName evidence="6">Helix-turn-helix transcriptional regulator</fullName>
    </submittedName>
</protein>
<evidence type="ECO:0000259" key="5">
    <source>
        <dbReference type="PROSITE" id="PS51118"/>
    </source>
</evidence>
<name>A0ABY9WP74_9BACT</name>
<dbReference type="InterPro" id="IPR002577">
    <property type="entry name" value="HTH_HxlR"/>
</dbReference>
<feature type="domain" description="HTH hxlR-type" evidence="5">
    <location>
        <begin position="10"/>
        <end position="109"/>
    </location>
</feature>
<dbReference type="Proteomes" id="UP001611383">
    <property type="component" value="Chromosome"/>
</dbReference>
<dbReference type="Gene3D" id="1.10.10.10">
    <property type="entry name" value="Winged helix-like DNA-binding domain superfamily/Winged helix DNA-binding domain"/>
    <property type="match status" value="1"/>
</dbReference>
<proteinExistence type="predicted"/>
<dbReference type="PROSITE" id="PS51118">
    <property type="entry name" value="HTH_HXLR"/>
    <property type="match status" value="1"/>
</dbReference>
<dbReference type="InterPro" id="IPR036390">
    <property type="entry name" value="WH_DNA-bd_sf"/>
</dbReference>
<dbReference type="PANTHER" id="PTHR33204:SF37">
    <property type="entry name" value="HTH-TYPE TRANSCRIPTIONAL REGULATOR YODB"/>
    <property type="match status" value="1"/>
</dbReference>
<dbReference type="Pfam" id="PF01638">
    <property type="entry name" value="HxlR"/>
    <property type="match status" value="1"/>
</dbReference>
<gene>
    <name evidence="6" type="ORF">F0U60_00640</name>
</gene>
<reference evidence="6 7" key="1">
    <citation type="submission" date="2019-08" db="EMBL/GenBank/DDBJ databases">
        <title>Archangium and Cystobacter genomes.</title>
        <authorList>
            <person name="Chen I.-C.K."/>
            <person name="Wielgoss S."/>
        </authorList>
    </citation>
    <scope>NUCLEOTIDE SEQUENCE [LARGE SCALE GENOMIC DNA]</scope>
    <source>
        <strain evidence="6 7">Cbm 6</strain>
    </source>
</reference>
<evidence type="ECO:0000256" key="3">
    <source>
        <dbReference type="ARBA" id="ARBA00023163"/>
    </source>
</evidence>